<dbReference type="AlphaFoldDB" id="A0A8X7BEN7"/>
<proteinExistence type="predicted"/>
<reference evidence="1" key="1">
    <citation type="submission" date="2020-08" db="EMBL/GenBank/DDBJ databases">
        <title>Multicomponent nature underlies the extraordinary mechanical properties of spider dragline silk.</title>
        <authorList>
            <person name="Kono N."/>
            <person name="Nakamura H."/>
            <person name="Mori M."/>
            <person name="Yoshida Y."/>
            <person name="Ohtoshi R."/>
            <person name="Malay A.D."/>
            <person name="Moran D.A.P."/>
            <person name="Tomita M."/>
            <person name="Numata K."/>
            <person name="Arakawa K."/>
        </authorList>
    </citation>
    <scope>NUCLEOTIDE SEQUENCE</scope>
</reference>
<accession>A0A8X7BEN7</accession>
<gene>
    <name evidence="1" type="ORF">TNCV_4721391</name>
</gene>
<protein>
    <submittedName>
        <fullName evidence="1">Uncharacterized protein</fullName>
    </submittedName>
</protein>
<name>A0A8X7BEN7_TRICX</name>
<dbReference type="EMBL" id="BMAU01021387">
    <property type="protein sequence ID" value="GFY29011.1"/>
    <property type="molecule type" value="Genomic_DNA"/>
</dbReference>
<organism evidence="1 2">
    <name type="scientific">Trichonephila clavipes</name>
    <name type="common">Golden silk orbweaver</name>
    <name type="synonym">Nephila clavipes</name>
    <dbReference type="NCBI Taxonomy" id="2585209"/>
    <lineage>
        <taxon>Eukaryota</taxon>
        <taxon>Metazoa</taxon>
        <taxon>Ecdysozoa</taxon>
        <taxon>Arthropoda</taxon>
        <taxon>Chelicerata</taxon>
        <taxon>Arachnida</taxon>
        <taxon>Araneae</taxon>
        <taxon>Araneomorphae</taxon>
        <taxon>Entelegynae</taxon>
        <taxon>Araneoidea</taxon>
        <taxon>Nephilidae</taxon>
        <taxon>Trichonephila</taxon>
    </lineage>
</organism>
<evidence type="ECO:0000313" key="2">
    <source>
        <dbReference type="Proteomes" id="UP000887159"/>
    </source>
</evidence>
<evidence type="ECO:0000313" key="1">
    <source>
        <dbReference type="EMBL" id="GFY29011.1"/>
    </source>
</evidence>
<sequence length="115" mass="13460">MFYTQYIKLISVQYSITDVSLANTYLEKYDVVQNSALIIITGGVKSTPITAMQLQTSIEHLDSHSDKFPLKFCERFRRMDFRHWNGHRCATQRLKTQTSLSNAELLMKKYQLLYS</sequence>
<keyword evidence="2" id="KW-1185">Reference proteome</keyword>
<comment type="caution">
    <text evidence="1">The sequence shown here is derived from an EMBL/GenBank/DDBJ whole genome shotgun (WGS) entry which is preliminary data.</text>
</comment>
<dbReference type="Proteomes" id="UP000887159">
    <property type="component" value="Unassembled WGS sequence"/>
</dbReference>